<organism evidence="2 3">
    <name type="scientific">Providencia rettgeri</name>
    <dbReference type="NCBI Taxonomy" id="587"/>
    <lineage>
        <taxon>Bacteria</taxon>
        <taxon>Pseudomonadati</taxon>
        <taxon>Pseudomonadota</taxon>
        <taxon>Gammaproteobacteria</taxon>
        <taxon>Enterobacterales</taxon>
        <taxon>Morganellaceae</taxon>
        <taxon>Providencia</taxon>
    </lineage>
</organism>
<name>A0AAE3CVU8_PRORE</name>
<feature type="region of interest" description="Disordered" evidence="1">
    <location>
        <begin position="141"/>
        <end position="173"/>
    </location>
</feature>
<comment type="caution">
    <text evidence="2">The sequence shown here is derived from an EMBL/GenBank/DDBJ whole genome shotgun (WGS) entry which is preliminary data.</text>
</comment>
<evidence type="ECO:0000313" key="2">
    <source>
        <dbReference type="EMBL" id="MBW3116462.1"/>
    </source>
</evidence>
<dbReference type="InterPro" id="IPR057869">
    <property type="entry name" value="HP1_YO34"/>
</dbReference>
<protein>
    <recommendedName>
        <fullName evidence="4">Phage protein</fullName>
    </recommendedName>
</protein>
<evidence type="ECO:0008006" key="4">
    <source>
        <dbReference type="Google" id="ProtNLM"/>
    </source>
</evidence>
<evidence type="ECO:0000313" key="3">
    <source>
        <dbReference type="Proteomes" id="UP001155882"/>
    </source>
</evidence>
<gene>
    <name evidence="2" type="ORF">KYI77_08335</name>
</gene>
<dbReference type="Proteomes" id="UP001155882">
    <property type="component" value="Unassembled WGS sequence"/>
</dbReference>
<reference evidence="2" key="1">
    <citation type="submission" date="2021-07" db="EMBL/GenBank/DDBJ databases">
        <authorList>
            <person name="Stanton E."/>
        </authorList>
    </citation>
    <scope>NUCLEOTIDE SEQUENCE</scope>
    <source>
        <strain evidence="2">2021EL-01139</strain>
    </source>
</reference>
<dbReference type="EMBL" id="JAHWLI010000020">
    <property type="protein sequence ID" value="MBW3116462.1"/>
    <property type="molecule type" value="Genomic_DNA"/>
</dbReference>
<dbReference type="Pfam" id="PF25759">
    <property type="entry name" value="HP1_ORF34"/>
    <property type="match status" value="1"/>
</dbReference>
<evidence type="ECO:0000256" key="1">
    <source>
        <dbReference type="SAM" id="MobiDB-lite"/>
    </source>
</evidence>
<dbReference type="AlphaFoldDB" id="A0AAE3CVU8"/>
<proteinExistence type="predicted"/>
<sequence>MIQQNQSTAQNPTITLALDGEAIPLKNIKVNSSIQFQDKDQSGQTSSTSVAEQGIKPQELRITGVINFIDEKILTRLFTLARATENGKLKRYRVANLTAKAINFRIGTFTNNIDASEIDGQMAWQVTFTLREHLSVSEKKDMRAAAQVKAKKQTGNPKAPTAGSQEEKDELSWLEREVLKPINDWGNP</sequence>
<accession>A0AAE3CVU8</accession>
<dbReference type="RefSeq" id="WP_219197679.1">
    <property type="nucleotide sequence ID" value="NZ_JAHWLI010000020.1"/>
</dbReference>